<accession>A0A3B0RDK0</accession>
<dbReference type="InterPro" id="IPR028364">
    <property type="entry name" value="Ribosomal_uL1/biogenesis"/>
</dbReference>
<evidence type="ECO:0000256" key="1">
    <source>
        <dbReference type="ARBA" id="ARBA00010531"/>
    </source>
</evidence>
<proteinExistence type="inferred from homology"/>
<organism evidence="4">
    <name type="scientific">hydrothermal vent metagenome</name>
    <dbReference type="NCBI Taxonomy" id="652676"/>
    <lineage>
        <taxon>unclassified sequences</taxon>
        <taxon>metagenomes</taxon>
        <taxon>ecological metagenomes</taxon>
    </lineage>
</organism>
<dbReference type="GO" id="GO:0005840">
    <property type="term" value="C:ribosome"/>
    <property type="evidence" value="ECO:0007669"/>
    <property type="project" value="UniProtKB-KW"/>
</dbReference>
<dbReference type="SUPFAM" id="SSF56808">
    <property type="entry name" value="Ribosomal protein L1"/>
    <property type="match status" value="1"/>
</dbReference>
<keyword evidence="2 4" id="KW-0689">Ribosomal protein</keyword>
<dbReference type="InterPro" id="IPR023674">
    <property type="entry name" value="Ribosomal_uL1-like"/>
</dbReference>
<reference evidence="4" key="1">
    <citation type="submission" date="2018-06" db="EMBL/GenBank/DDBJ databases">
        <authorList>
            <person name="Zhirakovskaya E."/>
        </authorList>
    </citation>
    <scope>NUCLEOTIDE SEQUENCE</scope>
</reference>
<sequence>MGISKNRADVLRRYDPEALYNPVDAVGLVKTLANAKFDESVDIAFQLGIDPRQADQIVRGTVSLPHGTGKTVKVVVFANDQAAEAEEAG</sequence>
<keyword evidence="3" id="KW-0687">Ribonucleoprotein</keyword>
<feature type="non-terminal residue" evidence="4">
    <location>
        <position position="89"/>
    </location>
</feature>
<dbReference type="PANTHER" id="PTHR36427:SF3">
    <property type="entry name" value="LARGE RIBOSOMAL SUBUNIT PROTEIN UL1M"/>
    <property type="match status" value="1"/>
</dbReference>
<evidence type="ECO:0000313" key="4">
    <source>
        <dbReference type="EMBL" id="VAV91414.1"/>
    </source>
</evidence>
<protein>
    <submittedName>
        <fullName evidence="4">LSU ribosomal protein L1p (L10Ae)</fullName>
    </submittedName>
</protein>
<comment type="similarity">
    <text evidence="1">Belongs to the universal ribosomal protein uL1 family.</text>
</comment>
<dbReference type="PANTHER" id="PTHR36427">
    <property type="entry name" value="54S RIBOSOMAL PROTEIN L1, MITOCHONDRIAL"/>
    <property type="match status" value="1"/>
</dbReference>
<evidence type="ECO:0000256" key="2">
    <source>
        <dbReference type="ARBA" id="ARBA00022980"/>
    </source>
</evidence>
<gene>
    <name evidence="4" type="ORF">MNBD_ACTINO01-35</name>
</gene>
<dbReference type="AlphaFoldDB" id="A0A3B0RDK0"/>
<dbReference type="GO" id="GO:1990904">
    <property type="term" value="C:ribonucleoprotein complex"/>
    <property type="evidence" value="ECO:0007669"/>
    <property type="project" value="UniProtKB-KW"/>
</dbReference>
<dbReference type="EMBL" id="UOEI01000059">
    <property type="protein sequence ID" value="VAV91414.1"/>
    <property type="molecule type" value="Genomic_DNA"/>
</dbReference>
<name>A0A3B0RDK0_9ZZZZ</name>
<dbReference type="Gene3D" id="3.30.190.20">
    <property type="match status" value="1"/>
</dbReference>
<dbReference type="Pfam" id="PF00687">
    <property type="entry name" value="Ribosomal_L1"/>
    <property type="match status" value="1"/>
</dbReference>
<evidence type="ECO:0000256" key="3">
    <source>
        <dbReference type="ARBA" id="ARBA00023274"/>
    </source>
</evidence>